<dbReference type="Proteomes" id="UP000827872">
    <property type="component" value="Linkage Group LG09"/>
</dbReference>
<protein>
    <submittedName>
        <fullName evidence="1">Uncharacterized protein</fullName>
    </submittedName>
</protein>
<gene>
    <name evidence="1" type="ORF">K3G42_012294</name>
</gene>
<sequence>MNWLKLKPNTIEVMLVSETEALIGVVFPMFDKTHQALPGPPDSVQTPYPSTLCTIQDAPAPFHITLETLLDQLDSILDPRFS</sequence>
<accession>A0ACB8FDJ9</accession>
<organism evidence="1 2">
    <name type="scientific">Sphaerodactylus townsendi</name>
    <dbReference type="NCBI Taxonomy" id="933632"/>
    <lineage>
        <taxon>Eukaryota</taxon>
        <taxon>Metazoa</taxon>
        <taxon>Chordata</taxon>
        <taxon>Craniata</taxon>
        <taxon>Vertebrata</taxon>
        <taxon>Euteleostomi</taxon>
        <taxon>Lepidosauria</taxon>
        <taxon>Squamata</taxon>
        <taxon>Bifurcata</taxon>
        <taxon>Gekkota</taxon>
        <taxon>Sphaerodactylidae</taxon>
        <taxon>Sphaerodactylus</taxon>
    </lineage>
</organism>
<comment type="caution">
    <text evidence="1">The sequence shown here is derived from an EMBL/GenBank/DDBJ whole genome shotgun (WGS) entry which is preliminary data.</text>
</comment>
<evidence type="ECO:0000313" key="2">
    <source>
        <dbReference type="Proteomes" id="UP000827872"/>
    </source>
</evidence>
<proteinExistence type="predicted"/>
<keyword evidence="2" id="KW-1185">Reference proteome</keyword>
<evidence type="ECO:0000313" key="1">
    <source>
        <dbReference type="EMBL" id="KAH8003146.1"/>
    </source>
</evidence>
<dbReference type="EMBL" id="CM037622">
    <property type="protein sequence ID" value="KAH8003146.1"/>
    <property type="molecule type" value="Genomic_DNA"/>
</dbReference>
<reference evidence="1" key="1">
    <citation type="submission" date="2021-08" db="EMBL/GenBank/DDBJ databases">
        <title>The first chromosome-level gecko genome reveals the dynamic sex chromosomes of Neotropical dwarf geckos (Sphaerodactylidae: Sphaerodactylus).</title>
        <authorList>
            <person name="Pinto B.J."/>
            <person name="Keating S.E."/>
            <person name="Gamble T."/>
        </authorList>
    </citation>
    <scope>NUCLEOTIDE SEQUENCE</scope>
    <source>
        <strain evidence="1">TG3544</strain>
    </source>
</reference>
<name>A0ACB8FDJ9_9SAUR</name>